<dbReference type="CDD" id="cd09993">
    <property type="entry name" value="HDAC_classIV"/>
    <property type="match status" value="1"/>
</dbReference>
<keyword evidence="2" id="KW-0812">Transmembrane</keyword>
<dbReference type="EMBL" id="CAJJDP010000103">
    <property type="protein sequence ID" value="CAD8193061.1"/>
    <property type="molecule type" value="Genomic_DNA"/>
</dbReference>
<dbReference type="OrthoDB" id="437693at2759"/>
<feature type="transmembrane region" description="Helical" evidence="2">
    <location>
        <begin position="7"/>
        <end position="26"/>
    </location>
</feature>
<proteinExistence type="predicted"/>
<dbReference type="OMA" id="EIGFPWS"/>
<accession>A0A8S1WWV1</accession>
<dbReference type="AlphaFoldDB" id="A0A8S1WWV1"/>
<evidence type="ECO:0000259" key="3">
    <source>
        <dbReference type="Pfam" id="PF00850"/>
    </source>
</evidence>
<dbReference type="Proteomes" id="UP000683925">
    <property type="component" value="Unassembled WGS sequence"/>
</dbReference>
<keyword evidence="1" id="KW-0378">Hydrolase</keyword>
<dbReference type="PANTHER" id="PTHR10625">
    <property type="entry name" value="HISTONE DEACETYLASE HDAC1-RELATED"/>
    <property type="match status" value="1"/>
</dbReference>
<dbReference type="GO" id="GO:0040029">
    <property type="term" value="P:epigenetic regulation of gene expression"/>
    <property type="evidence" value="ECO:0007669"/>
    <property type="project" value="TreeGrafter"/>
</dbReference>
<sequence>MQLYTFLDWFFTIASALMAILLGYYVSGSACLLGLLFYLIYPFIIECSYNILSEQEEIIIRKMPEIPIVYHENYNITACGIEKWHPFDSCKYRNVYKQIRSRIKAQHFTPSMLSRGTLLYLGLSRWYLLKMCYSAYISTLIELPVFFLPGAFLRSSLLDPMLLATSGSIYAAKLALEKGWAINLSGGYHHASLNGGGGFCIYPDITLVVNYLKKCQNLNKIVIVDLDAHQGNGYERDFLQDSSVYIIDFYNSYIYPGDHEAEQAINCFEHVDRNTTDEQYITRIQRNLEKHLQDDMEFIIYNAGSDIMAGDPLGNCCISPAGLQKRDEVVFKWANHKKIPILMLLSGGYQKENTYAIGESILQLIP</sequence>
<keyword evidence="2" id="KW-1133">Transmembrane helix</keyword>
<dbReference type="InterPro" id="IPR023801">
    <property type="entry name" value="His_deacetylse_dom"/>
</dbReference>
<feature type="domain" description="Histone deacetylase" evidence="3">
    <location>
        <begin position="153"/>
        <end position="357"/>
    </location>
</feature>
<evidence type="ECO:0000313" key="4">
    <source>
        <dbReference type="EMBL" id="CAD8193061.1"/>
    </source>
</evidence>
<dbReference type="Pfam" id="PF00850">
    <property type="entry name" value="Hist_deacetyl"/>
    <property type="match status" value="1"/>
</dbReference>
<reference evidence="4" key="1">
    <citation type="submission" date="2021-01" db="EMBL/GenBank/DDBJ databases">
        <authorList>
            <consortium name="Genoscope - CEA"/>
            <person name="William W."/>
        </authorList>
    </citation>
    <scope>NUCLEOTIDE SEQUENCE</scope>
</reference>
<keyword evidence="2" id="KW-0472">Membrane</keyword>
<evidence type="ECO:0000313" key="5">
    <source>
        <dbReference type="Proteomes" id="UP000683925"/>
    </source>
</evidence>
<feature type="transmembrane region" description="Helical" evidence="2">
    <location>
        <begin position="32"/>
        <end position="52"/>
    </location>
</feature>
<feature type="transmembrane region" description="Helical" evidence="2">
    <location>
        <begin position="133"/>
        <end position="153"/>
    </location>
</feature>
<dbReference type="InterPro" id="IPR044150">
    <property type="entry name" value="HDAC_classIV"/>
</dbReference>
<keyword evidence="5" id="KW-1185">Reference proteome</keyword>
<comment type="caution">
    <text evidence="4">The sequence shown here is derived from an EMBL/GenBank/DDBJ whole genome shotgun (WGS) entry which is preliminary data.</text>
</comment>
<protein>
    <recommendedName>
        <fullName evidence="3">Histone deacetylase domain-containing protein</fullName>
    </recommendedName>
</protein>
<dbReference type="PANTHER" id="PTHR10625:SF23">
    <property type="entry name" value="HISTONE DEACETYLASE 11"/>
    <property type="match status" value="1"/>
</dbReference>
<organism evidence="4 5">
    <name type="scientific">Paramecium octaurelia</name>
    <dbReference type="NCBI Taxonomy" id="43137"/>
    <lineage>
        <taxon>Eukaryota</taxon>
        <taxon>Sar</taxon>
        <taxon>Alveolata</taxon>
        <taxon>Ciliophora</taxon>
        <taxon>Intramacronucleata</taxon>
        <taxon>Oligohymenophorea</taxon>
        <taxon>Peniculida</taxon>
        <taxon>Parameciidae</taxon>
        <taxon>Paramecium</taxon>
    </lineage>
</organism>
<evidence type="ECO:0000256" key="2">
    <source>
        <dbReference type="SAM" id="Phobius"/>
    </source>
</evidence>
<dbReference type="GO" id="GO:0004407">
    <property type="term" value="F:histone deacetylase activity"/>
    <property type="evidence" value="ECO:0007669"/>
    <property type="project" value="InterPro"/>
</dbReference>
<dbReference type="GO" id="GO:0016787">
    <property type="term" value="F:hydrolase activity"/>
    <property type="evidence" value="ECO:0007669"/>
    <property type="project" value="UniProtKB-KW"/>
</dbReference>
<dbReference type="GO" id="GO:0000118">
    <property type="term" value="C:histone deacetylase complex"/>
    <property type="evidence" value="ECO:0007669"/>
    <property type="project" value="TreeGrafter"/>
</dbReference>
<gene>
    <name evidence="4" type="ORF">POCTA_138.1.T1030191</name>
</gene>
<name>A0A8S1WWV1_PAROT</name>
<evidence type="ECO:0000256" key="1">
    <source>
        <dbReference type="ARBA" id="ARBA00022801"/>
    </source>
</evidence>